<keyword evidence="5 6" id="KW-0472">Membrane</keyword>
<evidence type="ECO:0000256" key="4">
    <source>
        <dbReference type="ARBA" id="ARBA00022989"/>
    </source>
</evidence>
<feature type="transmembrane region" description="Helical" evidence="6">
    <location>
        <begin position="140"/>
        <end position="161"/>
    </location>
</feature>
<protein>
    <submittedName>
        <fullName evidence="7">YitT family protein</fullName>
    </submittedName>
</protein>
<sequence>MKQIICIFSGILVFSFGNLLFAIPNHITPGGITGLSNVFYYAHGMNIGLSLFLLNLPIFIIAWLIYRKLVYRSLLSMFLCSVLTGVFQSIVVPWGIHNIVIGCLFGGTLMGLGLGIIGISDSSLGGGTLVGKLLQLKYGFSFSLTTLLFDSLVYPISFFVIGAKETFFSLLLSIFSASGIRLVSWALAKAKRRKVTENAIGELDILSHSD</sequence>
<evidence type="ECO:0000313" key="8">
    <source>
        <dbReference type="Proteomes" id="UP001596047"/>
    </source>
</evidence>
<gene>
    <name evidence="7" type="ORF">ACFPYJ_15585</name>
</gene>
<feature type="transmembrane region" description="Helical" evidence="6">
    <location>
        <begin position="73"/>
        <end position="93"/>
    </location>
</feature>
<dbReference type="PANTHER" id="PTHR33545">
    <property type="entry name" value="UPF0750 MEMBRANE PROTEIN YITT-RELATED"/>
    <property type="match status" value="1"/>
</dbReference>
<feature type="transmembrane region" description="Helical" evidence="6">
    <location>
        <begin position="38"/>
        <end position="66"/>
    </location>
</feature>
<evidence type="ECO:0000256" key="5">
    <source>
        <dbReference type="ARBA" id="ARBA00023136"/>
    </source>
</evidence>
<evidence type="ECO:0000313" key="7">
    <source>
        <dbReference type="EMBL" id="MFC5650518.1"/>
    </source>
</evidence>
<evidence type="ECO:0000256" key="2">
    <source>
        <dbReference type="ARBA" id="ARBA00022475"/>
    </source>
</evidence>
<comment type="subcellular location">
    <subcellularLocation>
        <location evidence="1">Cell membrane</location>
        <topology evidence="1">Multi-pass membrane protein</topology>
    </subcellularLocation>
</comment>
<keyword evidence="3 6" id="KW-0812">Transmembrane</keyword>
<dbReference type="RefSeq" id="WP_379189080.1">
    <property type="nucleotide sequence ID" value="NZ_JBHSOW010000058.1"/>
</dbReference>
<feature type="transmembrane region" description="Helical" evidence="6">
    <location>
        <begin position="99"/>
        <end position="119"/>
    </location>
</feature>
<keyword evidence="4 6" id="KW-1133">Transmembrane helix</keyword>
<evidence type="ECO:0000256" key="1">
    <source>
        <dbReference type="ARBA" id="ARBA00004651"/>
    </source>
</evidence>
<name>A0ABW0VXD5_9BACL</name>
<feature type="transmembrane region" description="Helical" evidence="6">
    <location>
        <begin position="167"/>
        <end position="188"/>
    </location>
</feature>
<dbReference type="InterPro" id="IPR003740">
    <property type="entry name" value="YitT"/>
</dbReference>
<evidence type="ECO:0000256" key="3">
    <source>
        <dbReference type="ARBA" id="ARBA00022692"/>
    </source>
</evidence>
<comment type="caution">
    <text evidence="7">The sequence shown here is derived from an EMBL/GenBank/DDBJ whole genome shotgun (WGS) entry which is preliminary data.</text>
</comment>
<accession>A0ABW0VXD5</accession>
<dbReference type="PANTHER" id="PTHR33545:SF5">
    <property type="entry name" value="UPF0750 MEMBRANE PROTEIN YITT"/>
    <property type="match status" value="1"/>
</dbReference>
<keyword evidence="8" id="KW-1185">Reference proteome</keyword>
<dbReference type="EMBL" id="JBHSOW010000058">
    <property type="protein sequence ID" value="MFC5650518.1"/>
    <property type="molecule type" value="Genomic_DNA"/>
</dbReference>
<dbReference type="Pfam" id="PF02588">
    <property type="entry name" value="YitT_membrane"/>
    <property type="match status" value="1"/>
</dbReference>
<proteinExistence type="predicted"/>
<dbReference type="Proteomes" id="UP001596047">
    <property type="component" value="Unassembled WGS sequence"/>
</dbReference>
<dbReference type="InterPro" id="IPR051461">
    <property type="entry name" value="UPF0750_membrane"/>
</dbReference>
<keyword evidence="2" id="KW-1003">Cell membrane</keyword>
<organism evidence="7 8">
    <name type="scientific">Paenibacillus solisilvae</name>
    <dbReference type="NCBI Taxonomy" id="2486751"/>
    <lineage>
        <taxon>Bacteria</taxon>
        <taxon>Bacillati</taxon>
        <taxon>Bacillota</taxon>
        <taxon>Bacilli</taxon>
        <taxon>Bacillales</taxon>
        <taxon>Paenibacillaceae</taxon>
        <taxon>Paenibacillus</taxon>
    </lineage>
</organism>
<reference evidence="8" key="1">
    <citation type="journal article" date="2019" name="Int. J. Syst. Evol. Microbiol.">
        <title>The Global Catalogue of Microorganisms (GCM) 10K type strain sequencing project: providing services to taxonomists for standard genome sequencing and annotation.</title>
        <authorList>
            <consortium name="The Broad Institute Genomics Platform"/>
            <consortium name="The Broad Institute Genome Sequencing Center for Infectious Disease"/>
            <person name="Wu L."/>
            <person name="Ma J."/>
        </authorList>
    </citation>
    <scope>NUCLEOTIDE SEQUENCE [LARGE SCALE GENOMIC DNA]</scope>
    <source>
        <strain evidence="8">CGMCC 1.3240</strain>
    </source>
</reference>
<evidence type="ECO:0000256" key="6">
    <source>
        <dbReference type="SAM" id="Phobius"/>
    </source>
</evidence>